<dbReference type="OrthoDB" id="2593732at2759"/>
<keyword evidence="1" id="KW-0479">Metal-binding</keyword>
<dbReference type="PANTHER" id="PTHR36206">
    <property type="entry name" value="ASPERCRYPTIN BIOSYNTHESIS CLUSTER-SPECIFIC TRANSCRIPTION REGULATOR ATNN-RELATED"/>
    <property type="match status" value="1"/>
</dbReference>
<dbReference type="AlphaFoldDB" id="A0A9W4KK22"/>
<keyword evidence="4" id="KW-0238">DNA-binding</keyword>
<evidence type="ECO:0000313" key="9">
    <source>
        <dbReference type="Proteomes" id="UP001154252"/>
    </source>
</evidence>
<evidence type="ECO:0000256" key="7">
    <source>
        <dbReference type="SAM" id="MobiDB-lite"/>
    </source>
</evidence>
<organism evidence="8 9">
    <name type="scientific">Penicillium egyptiacum</name>
    <dbReference type="NCBI Taxonomy" id="1303716"/>
    <lineage>
        <taxon>Eukaryota</taxon>
        <taxon>Fungi</taxon>
        <taxon>Dikarya</taxon>
        <taxon>Ascomycota</taxon>
        <taxon>Pezizomycotina</taxon>
        <taxon>Eurotiomycetes</taxon>
        <taxon>Eurotiomycetidae</taxon>
        <taxon>Eurotiales</taxon>
        <taxon>Aspergillaceae</taxon>
        <taxon>Penicillium</taxon>
    </lineage>
</organism>
<dbReference type="EMBL" id="CAJVRC010000882">
    <property type="protein sequence ID" value="CAG8903299.1"/>
    <property type="molecule type" value="Genomic_DNA"/>
</dbReference>
<keyword evidence="6" id="KW-0539">Nucleus</keyword>
<evidence type="ECO:0000256" key="3">
    <source>
        <dbReference type="ARBA" id="ARBA00023015"/>
    </source>
</evidence>
<feature type="compositionally biased region" description="Polar residues" evidence="7">
    <location>
        <begin position="173"/>
        <end position="201"/>
    </location>
</feature>
<proteinExistence type="predicted"/>
<keyword evidence="5" id="KW-0804">Transcription</keyword>
<keyword evidence="2" id="KW-0862">Zinc</keyword>
<evidence type="ECO:0000256" key="2">
    <source>
        <dbReference type="ARBA" id="ARBA00022833"/>
    </source>
</evidence>
<dbReference type="PANTHER" id="PTHR36206:SF12">
    <property type="entry name" value="ASPERCRYPTIN BIOSYNTHESIS CLUSTER-SPECIFIC TRANSCRIPTION REGULATOR ATNN-RELATED"/>
    <property type="match status" value="1"/>
</dbReference>
<evidence type="ECO:0000256" key="4">
    <source>
        <dbReference type="ARBA" id="ARBA00023125"/>
    </source>
</evidence>
<keyword evidence="3" id="KW-0805">Transcription regulation</keyword>
<dbReference type="GO" id="GO:0046872">
    <property type="term" value="F:metal ion binding"/>
    <property type="evidence" value="ECO:0007669"/>
    <property type="project" value="UniProtKB-KW"/>
</dbReference>
<evidence type="ECO:0000313" key="8">
    <source>
        <dbReference type="EMBL" id="CAG8903299.1"/>
    </source>
</evidence>
<evidence type="ECO:0008006" key="10">
    <source>
        <dbReference type="Google" id="ProtNLM"/>
    </source>
</evidence>
<accession>A0A9W4KK22</accession>
<reference evidence="8" key="1">
    <citation type="submission" date="2021-07" db="EMBL/GenBank/DDBJ databases">
        <authorList>
            <person name="Branca A.L. A."/>
        </authorList>
    </citation>
    <scope>NUCLEOTIDE SEQUENCE</scope>
</reference>
<protein>
    <recommendedName>
        <fullName evidence="10">C6 zinc finger domain protein</fullName>
    </recommendedName>
</protein>
<dbReference type="Proteomes" id="UP001154252">
    <property type="component" value="Unassembled WGS sequence"/>
</dbReference>
<keyword evidence="9" id="KW-1185">Reference proteome</keyword>
<feature type="region of interest" description="Disordered" evidence="7">
    <location>
        <begin position="173"/>
        <end position="207"/>
    </location>
</feature>
<comment type="caution">
    <text evidence="8">The sequence shown here is derived from an EMBL/GenBank/DDBJ whole genome shotgun (WGS) entry which is preliminary data.</text>
</comment>
<gene>
    <name evidence="8" type="ORF">PEGY_LOCUS7197</name>
</gene>
<sequence>MPERFFFNLFLRNTCHQCAGYFNDEFWQLLMPQASEIQPAVRHAVIGIGALHWRFESRTISHSADVSLDRSFHLRQCSKAIACLQQDLLAKAQPDIAHMENVLITCVALIVLALFQTNVHAAQSHGIGFKLLKQCQEQSDFCNSSTGSILIRKFIQLKLHWLACTNPETFVTSNQSTPQQLQNTGIRNRSHTSYKMQPSQNEDGKLGLQPTERSLDSEKAAILSNFWALQGQQKQIPTAYDATSRRDYITQTLLEIWNQVIYIKAASEAVHNNYEMAYDGLLDHFRQAVWLTKALLASDSANSEPLMPTFSVRAGIIQPLFFCGFKCRDWTVRREALGLLHARQRQEGIWRTHEAALVLERLIDIESEGVLVEGMVPESFRVNSVRIEVIDDSNVRFWYRRNHAHQDKDCNDLWHTELLSH</sequence>
<evidence type="ECO:0000256" key="6">
    <source>
        <dbReference type="ARBA" id="ARBA00023242"/>
    </source>
</evidence>
<evidence type="ECO:0000256" key="1">
    <source>
        <dbReference type="ARBA" id="ARBA00022723"/>
    </source>
</evidence>
<evidence type="ECO:0000256" key="5">
    <source>
        <dbReference type="ARBA" id="ARBA00023163"/>
    </source>
</evidence>
<name>A0A9W4KK22_9EURO</name>
<dbReference type="InterPro" id="IPR052360">
    <property type="entry name" value="Transcr_Regulatory_Proteins"/>
</dbReference>
<dbReference type="GO" id="GO:0003677">
    <property type="term" value="F:DNA binding"/>
    <property type="evidence" value="ECO:0007669"/>
    <property type="project" value="UniProtKB-KW"/>
</dbReference>